<dbReference type="AlphaFoldDB" id="C5CIK8"/>
<dbReference type="Gene3D" id="3.40.190.10">
    <property type="entry name" value="Periplasmic binding protein-like II"/>
    <property type="match status" value="2"/>
</dbReference>
<reference evidence="5 6" key="1">
    <citation type="submission" date="2009-06" db="EMBL/GenBank/DDBJ databases">
        <title>Complete sequence of Thermotogales bacterium TBF 19.5.1.</title>
        <authorList>
            <consortium name="US DOE Joint Genome Institute"/>
            <person name="Lucas S."/>
            <person name="Copeland A."/>
            <person name="Lapidus A."/>
            <person name="Glavina del Rio T."/>
            <person name="Tice H."/>
            <person name="Bruce D."/>
            <person name="Goodwin L."/>
            <person name="Pitluck S."/>
            <person name="Chertkov O."/>
            <person name="Brettin T."/>
            <person name="Detter J.C."/>
            <person name="Han C."/>
            <person name="Schmutz J."/>
            <person name="Larimer F."/>
            <person name="Land M."/>
            <person name="Hauser L."/>
            <person name="Kyrpides N."/>
            <person name="Ovchinnikova G."/>
            <person name="Noll K."/>
        </authorList>
    </citation>
    <scope>NUCLEOTIDE SEQUENCE [LARGE SCALE GENOMIC DNA]</scope>
    <source>
        <strain evidence="6">ATCC BAA-1733 / DSM 21960 / TBF 19.5.1</strain>
    </source>
</reference>
<dbReference type="STRING" id="521045.Kole_1171"/>
<dbReference type="HOGENOM" id="CLU_031285_9_1_0"/>
<evidence type="ECO:0000256" key="1">
    <source>
        <dbReference type="ARBA" id="ARBA00008520"/>
    </source>
</evidence>
<dbReference type="EMBL" id="CP001634">
    <property type="protein sequence ID" value="ACR79871.1"/>
    <property type="molecule type" value="Genomic_DNA"/>
</dbReference>
<keyword evidence="2" id="KW-0813">Transport</keyword>
<dbReference type="KEGG" id="kol:Kole_1171"/>
<feature type="signal peptide" evidence="4">
    <location>
        <begin position="1"/>
        <end position="19"/>
    </location>
</feature>
<organism evidence="5 6">
    <name type="scientific">Kosmotoga olearia (strain ATCC BAA-1733 / DSM 21960 / TBF 19.5.1)</name>
    <dbReference type="NCBI Taxonomy" id="521045"/>
    <lineage>
        <taxon>Bacteria</taxon>
        <taxon>Thermotogati</taxon>
        <taxon>Thermotogota</taxon>
        <taxon>Thermotogae</taxon>
        <taxon>Kosmotogales</taxon>
        <taxon>Kosmotogaceae</taxon>
        <taxon>Kosmotoga</taxon>
    </lineage>
</organism>
<feature type="chain" id="PRO_5002949482" evidence="4">
    <location>
        <begin position="20"/>
        <end position="413"/>
    </location>
</feature>
<dbReference type="InterPro" id="IPR006059">
    <property type="entry name" value="SBP"/>
</dbReference>
<dbReference type="OrthoDB" id="9808332at2"/>
<reference evidence="5 6" key="2">
    <citation type="journal article" date="2011" name="J. Bacteriol.">
        <title>Genome Sequence of Kosmotoga olearia Strain TBF 19.5.1, a Thermophilic Bacterium with a Wide Growth Temperature Range, Isolated from the Troll B Oil Platform in the North Sea.</title>
        <authorList>
            <person name="Swithers K.S."/>
            <person name="Dipippo J.L."/>
            <person name="Bruce D.C."/>
            <person name="Detter C."/>
            <person name="Tapia R."/>
            <person name="Han S."/>
            <person name="Goodwin L.A."/>
            <person name="Han J."/>
            <person name="Woyke T."/>
            <person name="Pitluck S."/>
            <person name="Pennacchio L."/>
            <person name="Nolan M."/>
            <person name="Mikhailova N."/>
            <person name="Land M.L."/>
            <person name="Nesbo C.L."/>
            <person name="Gogarten J.P."/>
            <person name="Noll K.M."/>
        </authorList>
    </citation>
    <scope>NUCLEOTIDE SEQUENCE [LARGE SCALE GENOMIC DNA]</scope>
    <source>
        <strain evidence="6">ATCC BAA-1733 / DSM 21960 / TBF 19.5.1</strain>
    </source>
</reference>
<dbReference type="Pfam" id="PF01547">
    <property type="entry name" value="SBP_bac_1"/>
    <property type="match status" value="1"/>
</dbReference>
<dbReference type="InterPro" id="IPR050490">
    <property type="entry name" value="Bact_solute-bd_prot1"/>
</dbReference>
<keyword evidence="3 4" id="KW-0732">Signal</keyword>
<sequence>MKKVVAVLLVVLLATFVVAKVKITFFGDNDPNSADGLLTRLFNASQDEIEVEFLIQSWSTDDKHTALVTRLGAGDPNPTVFMGDVIWPAEFAAAGWVMDLTDYVSEEELKDFLPGTIQACTYEGRLYALPSFTDAGLLYYRKDLLEKYGYKVPETWDELVKIAKDISEKEGIYGFVFQGAQYEGLVCDAVEYIAGNGGAIIDANGKVTVNSPEVIEALQFMHDMIYKYKIAPESVLSFMEEDARTTFQQGKAVFMRNWPYCNSPTNLNSPQSAVRGKFGMAPMPRGPRGKSGAATLGGWNIFINNFASKEEKEAAIKFAKFLTSETAQVIRAIIGGNSPTRISVYSNPAALKANPSLKDYYPIMINAVPRPVTPWYAEITDVMQEEFHAALTGEKTPAKAVRDLEKKIKAIYW</sequence>
<dbReference type="eggNOG" id="COG1653">
    <property type="taxonomic scope" value="Bacteria"/>
</dbReference>
<protein>
    <submittedName>
        <fullName evidence="5">Extracellular solute-binding protein family 1</fullName>
    </submittedName>
</protein>
<dbReference type="CDD" id="cd14750">
    <property type="entry name" value="PBP2_TMBP"/>
    <property type="match status" value="1"/>
</dbReference>
<dbReference type="PANTHER" id="PTHR43649">
    <property type="entry name" value="ARABINOSE-BINDING PROTEIN-RELATED"/>
    <property type="match status" value="1"/>
</dbReference>
<evidence type="ECO:0000256" key="3">
    <source>
        <dbReference type="ARBA" id="ARBA00022729"/>
    </source>
</evidence>
<evidence type="ECO:0000256" key="2">
    <source>
        <dbReference type="ARBA" id="ARBA00022448"/>
    </source>
</evidence>
<accession>C5CIK8</accession>
<dbReference type="SUPFAM" id="SSF53850">
    <property type="entry name" value="Periplasmic binding protein-like II"/>
    <property type="match status" value="1"/>
</dbReference>
<evidence type="ECO:0000256" key="4">
    <source>
        <dbReference type="SAM" id="SignalP"/>
    </source>
</evidence>
<keyword evidence="6" id="KW-1185">Reference proteome</keyword>
<name>C5CIK8_KOSOT</name>
<evidence type="ECO:0000313" key="6">
    <source>
        <dbReference type="Proteomes" id="UP000002382"/>
    </source>
</evidence>
<dbReference type="PANTHER" id="PTHR43649:SF34">
    <property type="entry name" value="ABC TRANSPORTER PERIPLASMIC-BINDING PROTEIN YCJN-RELATED"/>
    <property type="match status" value="1"/>
</dbReference>
<dbReference type="RefSeq" id="WP_015868528.1">
    <property type="nucleotide sequence ID" value="NC_012785.1"/>
</dbReference>
<dbReference type="Proteomes" id="UP000002382">
    <property type="component" value="Chromosome"/>
</dbReference>
<evidence type="ECO:0000313" key="5">
    <source>
        <dbReference type="EMBL" id="ACR79871.1"/>
    </source>
</evidence>
<proteinExistence type="inferred from homology"/>
<gene>
    <name evidence="5" type="ordered locus">Kole_1171</name>
</gene>
<comment type="similarity">
    <text evidence="1">Belongs to the bacterial solute-binding protein 1 family.</text>
</comment>